<dbReference type="EMBL" id="WOFH01000002">
    <property type="protein sequence ID" value="MUN36310.1"/>
    <property type="molecule type" value="Genomic_DNA"/>
</dbReference>
<keyword evidence="2" id="KW-0732">Signal</keyword>
<feature type="region of interest" description="Disordered" evidence="1">
    <location>
        <begin position="26"/>
        <end position="75"/>
    </location>
</feature>
<reference evidence="3 4" key="1">
    <citation type="submission" date="2019-11" db="EMBL/GenBank/DDBJ databases">
        <authorList>
            <person name="Cao P."/>
        </authorList>
    </citation>
    <scope>NUCLEOTIDE SEQUENCE [LARGE SCALE GENOMIC DNA]</scope>
    <source>
        <strain evidence="3 4">NEAU-AAG5</strain>
    </source>
</reference>
<keyword evidence="4" id="KW-1185">Reference proteome</keyword>
<feature type="chain" id="PRO_5038437576" evidence="2">
    <location>
        <begin position="22"/>
        <end position="220"/>
    </location>
</feature>
<protein>
    <submittedName>
        <fullName evidence="3">Uncharacterized protein</fullName>
    </submittedName>
</protein>
<feature type="compositionally biased region" description="Gly residues" evidence="1">
    <location>
        <begin position="37"/>
        <end position="67"/>
    </location>
</feature>
<feature type="region of interest" description="Disordered" evidence="1">
    <location>
        <begin position="177"/>
        <end position="220"/>
    </location>
</feature>
<proteinExistence type="predicted"/>
<evidence type="ECO:0000256" key="2">
    <source>
        <dbReference type="SAM" id="SignalP"/>
    </source>
</evidence>
<gene>
    <name evidence="3" type="ORF">GNZ18_06815</name>
</gene>
<comment type="caution">
    <text evidence="3">The sequence shown here is derived from an EMBL/GenBank/DDBJ whole genome shotgun (WGS) entry which is preliminary data.</text>
</comment>
<feature type="signal peptide" evidence="2">
    <location>
        <begin position="1"/>
        <end position="21"/>
    </location>
</feature>
<sequence length="220" mass="21778">MRGLRIGAVAGALSLVLGCGAVDDPGTEQTAPARSGGPSGVGAPGSGQGGAGGGSGQGSDSGSGSGSGAKEYPWSLPGGDPGLTVAVGAIYMAIRAGDCAGAQAKYDAYGESGGTLSDEGDKTILRVGIALCRGDRATALNEFASYEWPGYDDNWFQCQLYTVAGSVLRHRPPSSFADCPAVQPGTGTSDSPSPEVSPDDPPTDESPPPTDEPSPSAEPS</sequence>
<organism evidence="3 4">
    <name type="scientific">Actinomadura litoris</name>
    <dbReference type="NCBI Taxonomy" id="2678616"/>
    <lineage>
        <taxon>Bacteria</taxon>
        <taxon>Bacillati</taxon>
        <taxon>Actinomycetota</taxon>
        <taxon>Actinomycetes</taxon>
        <taxon>Streptosporangiales</taxon>
        <taxon>Thermomonosporaceae</taxon>
        <taxon>Actinomadura</taxon>
    </lineage>
</organism>
<dbReference type="PROSITE" id="PS51257">
    <property type="entry name" value="PROKAR_LIPOPROTEIN"/>
    <property type="match status" value="1"/>
</dbReference>
<name>A0A7K1KVU6_9ACTN</name>
<dbReference type="RefSeq" id="WP_156215336.1">
    <property type="nucleotide sequence ID" value="NZ_WOFH01000002.1"/>
</dbReference>
<accession>A0A7K1KVU6</accession>
<dbReference type="AlphaFoldDB" id="A0A7K1KVU6"/>
<evidence type="ECO:0000313" key="3">
    <source>
        <dbReference type="EMBL" id="MUN36310.1"/>
    </source>
</evidence>
<evidence type="ECO:0000313" key="4">
    <source>
        <dbReference type="Proteomes" id="UP000432015"/>
    </source>
</evidence>
<dbReference type="Proteomes" id="UP000432015">
    <property type="component" value="Unassembled WGS sequence"/>
</dbReference>
<evidence type="ECO:0000256" key="1">
    <source>
        <dbReference type="SAM" id="MobiDB-lite"/>
    </source>
</evidence>
<feature type="compositionally biased region" description="Pro residues" evidence="1">
    <location>
        <begin position="204"/>
        <end position="220"/>
    </location>
</feature>